<dbReference type="AlphaFoldDB" id="W4LVQ4"/>
<evidence type="ECO:0008006" key="3">
    <source>
        <dbReference type="Google" id="ProtNLM"/>
    </source>
</evidence>
<sequence>MTTSLPELSEHLSAFVERLLPRILTQVCRDPGSVSYGAFDRHWWHYKMRDFPSIILQQGGYALSCAAVLPAFAQASDELWQLAAGSCRFWNLRAQKYKAFEEYYPWEEGYPPLAFSTLAIAKMVAQHVIDGEWVYEGLQKSARQLQQRFEARAANQQVAGLAALCWIRRIAPDLVDQEALLQIGDRTLACQHEEGWFIEYGGPDLGYLSVTIDCLWDAFDATGDRRFVEAAAKALAFISHFTVLPNPGAGMHNSRNTDYLVPYGISRFLSEPPYCEMSARVLVDFWGDLHHPRHFLHAIDDRYFCHYIGHSLFRALPLIQRASSTFTKPLKRVPHDVPSRYFAGSGHWLWADAAGRMTALVSGYKGGIATFWFDGVSCSDFGWVIQQGKQQWVSHWWADFWSVQPAENQLVIEGRLVPHREPISTPSKHLIIRGLSFVLGEKMIGWLKEKMIFKEKQTTPYHFRRRIRLLANRVEIEDRVEMPPGGELRRAPRSSKRHVASADSYHWEDLCHCPPQIRRDEQQRREGIYTQITTVYGTSET</sequence>
<dbReference type="EMBL" id="AZHW01000231">
    <property type="protein sequence ID" value="ETX01457.1"/>
    <property type="molecule type" value="Genomic_DNA"/>
</dbReference>
<accession>W4LVQ4</accession>
<evidence type="ECO:0000313" key="2">
    <source>
        <dbReference type="Proteomes" id="UP000019141"/>
    </source>
</evidence>
<gene>
    <name evidence="1" type="ORF">ETSY1_07320</name>
</gene>
<dbReference type="Proteomes" id="UP000019141">
    <property type="component" value="Unassembled WGS sequence"/>
</dbReference>
<keyword evidence="2" id="KW-1185">Reference proteome</keyword>
<evidence type="ECO:0000313" key="1">
    <source>
        <dbReference type="EMBL" id="ETX01457.1"/>
    </source>
</evidence>
<proteinExistence type="predicted"/>
<comment type="caution">
    <text evidence="1">The sequence shown here is derived from an EMBL/GenBank/DDBJ whole genome shotgun (WGS) entry which is preliminary data.</text>
</comment>
<organism evidence="1 2">
    <name type="scientific">Entotheonella factor</name>
    <dbReference type="NCBI Taxonomy" id="1429438"/>
    <lineage>
        <taxon>Bacteria</taxon>
        <taxon>Pseudomonadati</taxon>
        <taxon>Nitrospinota/Tectimicrobiota group</taxon>
        <taxon>Candidatus Tectimicrobiota</taxon>
        <taxon>Candidatus Entotheonellia</taxon>
        <taxon>Candidatus Entotheonellales</taxon>
        <taxon>Candidatus Entotheonellaceae</taxon>
        <taxon>Candidatus Entotheonella</taxon>
    </lineage>
</organism>
<dbReference type="HOGENOM" id="CLU_504170_0_0_7"/>
<protein>
    <recommendedName>
        <fullName evidence="3">Heparinase II N-terminal domain-containing protein</fullName>
    </recommendedName>
</protein>
<name>W4LVQ4_ENTF1</name>
<reference evidence="1 2" key="1">
    <citation type="journal article" date="2014" name="Nature">
        <title>An environmental bacterial taxon with a large and distinct metabolic repertoire.</title>
        <authorList>
            <person name="Wilson M.C."/>
            <person name="Mori T."/>
            <person name="Ruckert C."/>
            <person name="Uria A.R."/>
            <person name="Helf M.J."/>
            <person name="Takada K."/>
            <person name="Gernert C."/>
            <person name="Steffens U.A."/>
            <person name="Heycke N."/>
            <person name="Schmitt S."/>
            <person name="Rinke C."/>
            <person name="Helfrich E.J."/>
            <person name="Brachmann A.O."/>
            <person name="Gurgui C."/>
            <person name="Wakimoto T."/>
            <person name="Kracht M."/>
            <person name="Crusemann M."/>
            <person name="Hentschel U."/>
            <person name="Abe I."/>
            <person name="Matsunaga S."/>
            <person name="Kalinowski J."/>
            <person name="Takeyama H."/>
            <person name="Piel J."/>
        </authorList>
    </citation>
    <scope>NUCLEOTIDE SEQUENCE [LARGE SCALE GENOMIC DNA]</scope>
    <source>
        <strain evidence="2">TSY1</strain>
    </source>
</reference>